<accession>A0A2M9W6A1</accession>
<sequence length="168" mass="18497">MNLFIFYVGGNAGKSNIEVHDIQFVAAEKPEDAWPALREAWFGDADKIHVDGYARVTWADGYRVSLSDKPTTGSEKLFFVNAGAYHPSTLAELHAFDLFVANDVKAAKAKGLANLLPGADHQHKDNLKDVDDCLLLEQVGGLYIHLTPDASGEPFRPEWQGYQPIGIE</sequence>
<dbReference type="RefSeq" id="WP_100703999.1">
    <property type="nucleotide sequence ID" value="NZ_MLFP01000003.1"/>
</dbReference>
<dbReference type="Gene3D" id="3.10.20.10">
    <property type="match status" value="2"/>
</dbReference>
<feature type="domain" description="DUF1543" evidence="1">
    <location>
        <begin position="15"/>
        <end position="66"/>
    </location>
</feature>
<reference evidence="2 3" key="1">
    <citation type="submission" date="2017-11" db="EMBL/GenBank/DDBJ databases">
        <title>The genome sequence of Pantoea rodasii DSM 26611.</title>
        <authorList>
            <person name="Gao J."/>
            <person name="Mao X."/>
            <person name="Sun J."/>
        </authorList>
    </citation>
    <scope>NUCLEOTIDE SEQUENCE [LARGE SCALE GENOMIC DNA]</scope>
    <source>
        <strain evidence="2 3">DSM 26611</strain>
    </source>
</reference>
<feature type="domain" description="DUF1543" evidence="1">
    <location>
        <begin position="90"/>
        <end position="133"/>
    </location>
</feature>
<organism evidence="2 3">
    <name type="scientific">Pantoea rodasii</name>
    <dbReference type="NCBI Taxonomy" id="1076549"/>
    <lineage>
        <taxon>Bacteria</taxon>
        <taxon>Pseudomonadati</taxon>
        <taxon>Pseudomonadota</taxon>
        <taxon>Gammaproteobacteria</taxon>
        <taxon>Enterobacterales</taxon>
        <taxon>Erwiniaceae</taxon>
        <taxon>Pantoea</taxon>
    </lineage>
</organism>
<dbReference type="Pfam" id="PF07566">
    <property type="entry name" value="DUF1543"/>
    <property type="match status" value="2"/>
</dbReference>
<dbReference type="Proteomes" id="UP000232062">
    <property type="component" value="Unassembled WGS sequence"/>
</dbReference>
<evidence type="ECO:0000313" key="3">
    <source>
        <dbReference type="Proteomes" id="UP000232062"/>
    </source>
</evidence>
<dbReference type="OrthoDB" id="850243at2"/>
<proteinExistence type="predicted"/>
<dbReference type="EMBL" id="PIQI01000029">
    <property type="protein sequence ID" value="PJZ03038.1"/>
    <property type="molecule type" value="Genomic_DNA"/>
</dbReference>
<comment type="caution">
    <text evidence="2">The sequence shown here is derived from an EMBL/GenBank/DDBJ whole genome shotgun (WGS) entry which is preliminary data.</text>
</comment>
<name>A0A2M9W6A1_9GAMM</name>
<dbReference type="InterPro" id="IPR011440">
    <property type="entry name" value="DUF1543"/>
</dbReference>
<dbReference type="STRING" id="1076549.HA45_04805"/>
<evidence type="ECO:0000259" key="1">
    <source>
        <dbReference type="Pfam" id="PF07566"/>
    </source>
</evidence>
<keyword evidence="3" id="KW-1185">Reference proteome</keyword>
<gene>
    <name evidence="2" type="ORF">PRCB_23480</name>
</gene>
<protein>
    <submittedName>
        <fullName evidence="2">DUF1543 domain-containing protein</fullName>
    </submittedName>
</protein>
<dbReference type="AlphaFoldDB" id="A0A2M9W6A1"/>
<evidence type="ECO:0000313" key="2">
    <source>
        <dbReference type="EMBL" id="PJZ03038.1"/>
    </source>
</evidence>